<evidence type="ECO:0000313" key="1">
    <source>
        <dbReference type="EMBL" id="SLM30569.1"/>
    </source>
</evidence>
<name>A0A1W1HDL7_9BACT</name>
<proteinExistence type="predicted"/>
<organism evidence="1 2">
    <name type="scientific">Desulfamplus magnetovallimortis</name>
    <dbReference type="NCBI Taxonomy" id="1246637"/>
    <lineage>
        <taxon>Bacteria</taxon>
        <taxon>Pseudomonadati</taxon>
        <taxon>Thermodesulfobacteriota</taxon>
        <taxon>Desulfobacteria</taxon>
        <taxon>Desulfobacterales</taxon>
        <taxon>Desulfobacteraceae</taxon>
        <taxon>Desulfamplus</taxon>
    </lineage>
</organism>
<sequence>MYEILTTPLFNRNIKYLSKKYPNAKKDFSDLLDNLEQGIFEGDLLQNFSGRVYKVRVGSIDQRKGKRGGFRIIYYVVIKDKTIYLAAMYAKAYQKDITEEQHQKIQAFIDRTQKNK</sequence>
<evidence type="ECO:0000313" key="2">
    <source>
        <dbReference type="Proteomes" id="UP000191931"/>
    </source>
</evidence>
<dbReference type="EMBL" id="FWEV01000148">
    <property type="protein sequence ID" value="SLM30569.1"/>
    <property type="molecule type" value="Genomic_DNA"/>
</dbReference>
<accession>A0A1W1HDL7</accession>
<gene>
    <name evidence="1" type="ORF">MTBBW1_2310017</name>
</gene>
<reference evidence="1 2" key="1">
    <citation type="submission" date="2017-03" db="EMBL/GenBank/DDBJ databases">
        <authorList>
            <person name="Afonso C.L."/>
            <person name="Miller P.J."/>
            <person name="Scott M.A."/>
            <person name="Spackman E."/>
            <person name="Goraichik I."/>
            <person name="Dimitrov K.M."/>
            <person name="Suarez D.L."/>
            <person name="Swayne D.E."/>
        </authorList>
    </citation>
    <scope>NUCLEOTIDE SEQUENCE [LARGE SCALE GENOMIC DNA]</scope>
    <source>
        <strain evidence="1">PRJEB14757</strain>
    </source>
</reference>
<dbReference type="Proteomes" id="UP000191931">
    <property type="component" value="Unassembled WGS sequence"/>
</dbReference>
<dbReference type="AlphaFoldDB" id="A0A1W1HDL7"/>
<dbReference type="STRING" id="1246637.MTBBW1_2310017"/>
<dbReference type="RefSeq" id="WP_080808740.1">
    <property type="nucleotide sequence ID" value="NZ_LT828562.1"/>
</dbReference>
<protein>
    <submittedName>
        <fullName evidence="1">Putative Toxin-antitoxin system, toxin component, RelE family</fullName>
    </submittedName>
</protein>
<dbReference type="PIRSF" id="PIRSF039032">
    <property type="entry name" value="HigB-2"/>
    <property type="match status" value="1"/>
</dbReference>
<dbReference type="InterPro" id="IPR009387">
    <property type="entry name" value="HigB-2"/>
</dbReference>
<keyword evidence="2" id="KW-1185">Reference proteome</keyword>
<dbReference type="OrthoDB" id="197283at2"/>
<dbReference type="Pfam" id="PF06296">
    <property type="entry name" value="RelE"/>
    <property type="match status" value="1"/>
</dbReference>